<organism evidence="1 2">
    <name type="scientific">Diphasiastrum complanatum</name>
    <name type="common">Issler's clubmoss</name>
    <name type="synonym">Lycopodium complanatum</name>
    <dbReference type="NCBI Taxonomy" id="34168"/>
    <lineage>
        <taxon>Eukaryota</taxon>
        <taxon>Viridiplantae</taxon>
        <taxon>Streptophyta</taxon>
        <taxon>Embryophyta</taxon>
        <taxon>Tracheophyta</taxon>
        <taxon>Lycopodiopsida</taxon>
        <taxon>Lycopodiales</taxon>
        <taxon>Lycopodiaceae</taxon>
        <taxon>Lycopodioideae</taxon>
        <taxon>Diphasiastrum</taxon>
    </lineage>
</organism>
<evidence type="ECO:0000313" key="2">
    <source>
        <dbReference type="Proteomes" id="UP001162992"/>
    </source>
</evidence>
<evidence type="ECO:0000313" key="1">
    <source>
        <dbReference type="EMBL" id="KAJ7556234.1"/>
    </source>
</evidence>
<proteinExistence type="predicted"/>
<sequence>MALYGTQQKCTACNKTVYFIDELTADNVVYHKACFRCHHCKGTLQLSNYASFEGVLYCKPHFDQLFKLTGSFDKSFETGPSPTKSLTKHHEDDTNKTPSKASLFFSGTQEKCVVCDRTVYPLEKVSLENYAYHKSCFRCAHGGCVISPSNYYAHEGRLYCKHHYTQLFLEKGNYSNLTKTAPTVKVSLKEEY</sequence>
<name>A0ACC2DPQ4_DIPCM</name>
<accession>A0ACC2DPQ4</accession>
<dbReference type="EMBL" id="CM055096">
    <property type="protein sequence ID" value="KAJ7556234.1"/>
    <property type="molecule type" value="Genomic_DNA"/>
</dbReference>
<gene>
    <name evidence="1" type="ORF">O6H91_05G075500</name>
</gene>
<dbReference type="Proteomes" id="UP001162992">
    <property type="component" value="Chromosome 5"/>
</dbReference>
<comment type="caution">
    <text evidence="1">The sequence shown here is derived from an EMBL/GenBank/DDBJ whole genome shotgun (WGS) entry which is preliminary data.</text>
</comment>
<protein>
    <submittedName>
        <fullName evidence="1">Uncharacterized protein</fullName>
    </submittedName>
</protein>
<keyword evidence="2" id="KW-1185">Reference proteome</keyword>
<reference evidence="2" key="1">
    <citation type="journal article" date="2024" name="Proc. Natl. Acad. Sci. U.S.A.">
        <title>Extraordinary preservation of gene collinearity over three hundred million years revealed in homosporous lycophytes.</title>
        <authorList>
            <person name="Li C."/>
            <person name="Wickell D."/>
            <person name="Kuo L.Y."/>
            <person name="Chen X."/>
            <person name="Nie B."/>
            <person name="Liao X."/>
            <person name="Peng D."/>
            <person name="Ji J."/>
            <person name="Jenkins J."/>
            <person name="Williams M."/>
            <person name="Shu S."/>
            <person name="Plott C."/>
            <person name="Barry K."/>
            <person name="Rajasekar S."/>
            <person name="Grimwood J."/>
            <person name="Han X."/>
            <person name="Sun S."/>
            <person name="Hou Z."/>
            <person name="He W."/>
            <person name="Dai G."/>
            <person name="Sun C."/>
            <person name="Schmutz J."/>
            <person name="Leebens-Mack J.H."/>
            <person name="Li F.W."/>
            <person name="Wang L."/>
        </authorList>
    </citation>
    <scope>NUCLEOTIDE SEQUENCE [LARGE SCALE GENOMIC DNA]</scope>
    <source>
        <strain evidence="2">cv. PW_Plant_1</strain>
    </source>
</reference>